<evidence type="ECO:0000313" key="2">
    <source>
        <dbReference type="EnsemblPlants" id="PNT72524"/>
    </source>
</evidence>
<keyword evidence="3" id="KW-1185">Reference proteome</keyword>
<gene>
    <name evidence="1" type="ORF">BRADI_2g45465v3</name>
</gene>
<reference evidence="1 2" key="1">
    <citation type="journal article" date="2010" name="Nature">
        <title>Genome sequencing and analysis of the model grass Brachypodium distachyon.</title>
        <authorList>
            <consortium name="International Brachypodium Initiative"/>
        </authorList>
    </citation>
    <scope>NUCLEOTIDE SEQUENCE [LARGE SCALE GENOMIC DNA]</scope>
    <source>
        <strain evidence="1 2">Bd21</strain>
    </source>
</reference>
<name>A0A2K2DE11_BRADI</name>
<dbReference type="EMBL" id="CM000881">
    <property type="protein sequence ID" value="PNT72524.1"/>
    <property type="molecule type" value="Genomic_DNA"/>
</dbReference>
<evidence type="ECO:0000313" key="1">
    <source>
        <dbReference type="EMBL" id="PNT72524.1"/>
    </source>
</evidence>
<dbReference type="EnsemblPlants" id="PNT72524">
    <property type="protein sequence ID" value="PNT72524"/>
    <property type="gene ID" value="BRADI_2g45465v3"/>
</dbReference>
<protein>
    <submittedName>
        <fullName evidence="1 2">Uncharacterized protein</fullName>
    </submittedName>
</protein>
<sequence>MVLVSWMCMWTVEPMMFQQSKGEKTLATCFCATTDETCTPKDIRLSFFHGTVNLVLTPFV</sequence>
<reference evidence="1" key="2">
    <citation type="submission" date="2017-06" db="EMBL/GenBank/DDBJ databases">
        <title>WGS assembly of Brachypodium distachyon.</title>
        <authorList>
            <consortium name="The International Brachypodium Initiative"/>
            <person name="Lucas S."/>
            <person name="Harmon-Smith M."/>
            <person name="Lail K."/>
            <person name="Tice H."/>
            <person name="Grimwood J."/>
            <person name="Bruce D."/>
            <person name="Barry K."/>
            <person name="Shu S."/>
            <person name="Lindquist E."/>
            <person name="Wang M."/>
            <person name="Pitluck S."/>
            <person name="Vogel J.P."/>
            <person name="Garvin D.F."/>
            <person name="Mockler T.C."/>
            <person name="Schmutz J."/>
            <person name="Rokhsar D."/>
            <person name="Bevan M.W."/>
        </authorList>
    </citation>
    <scope>NUCLEOTIDE SEQUENCE</scope>
    <source>
        <strain evidence="1">Bd21</strain>
    </source>
</reference>
<dbReference type="Gramene" id="PNT72524">
    <property type="protein sequence ID" value="PNT72524"/>
    <property type="gene ID" value="BRADI_2g45465v3"/>
</dbReference>
<proteinExistence type="predicted"/>
<organism evidence="1">
    <name type="scientific">Brachypodium distachyon</name>
    <name type="common">Purple false brome</name>
    <name type="synonym">Trachynia distachya</name>
    <dbReference type="NCBI Taxonomy" id="15368"/>
    <lineage>
        <taxon>Eukaryota</taxon>
        <taxon>Viridiplantae</taxon>
        <taxon>Streptophyta</taxon>
        <taxon>Embryophyta</taxon>
        <taxon>Tracheophyta</taxon>
        <taxon>Spermatophyta</taxon>
        <taxon>Magnoliopsida</taxon>
        <taxon>Liliopsida</taxon>
        <taxon>Poales</taxon>
        <taxon>Poaceae</taxon>
        <taxon>BOP clade</taxon>
        <taxon>Pooideae</taxon>
        <taxon>Stipodae</taxon>
        <taxon>Brachypodieae</taxon>
        <taxon>Brachypodium</taxon>
    </lineage>
</organism>
<accession>A0A2K2DE11</accession>
<reference evidence="2" key="3">
    <citation type="submission" date="2018-08" db="UniProtKB">
        <authorList>
            <consortium name="EnsemblPlants"/>
        </authorList>
    </citation>
    <scope>IDENTIFICATION</scope>
    <source>
        <strain evidence="2">cv. Bd21</strain>
    </source>
</reference>
<dbReference type="Proteomes" id="UP000008810">
    <property type="component" value="Chromosome 2"/>
</dbReference>
<dbReference type="AlphaFoldDB" id="A0A2K2DE11"/>
<evidence type="ECO:0000313" key="3">
    <source>
        <dbReference type="Proteomes" id="UP000008810"/>
    </source>
</evidence>
<dbReference type="InParanoid" id="A0A2K2DE11"/>